<organism evidence="2 3">
    <name type="scientific">Paractinoplanes rishiriensis</name>
    <dbReference type="NCBI Taxonomy" id="1050105"/>
    <lineage>
        <taxon>Bacteria</taxon>
        <taxon>Bacillati</taxon>
        <taxon>Actinomycetota</taxon>
        <taxon>Actinomycetes</taxon>
        <taxon>Micromonosporales</taxon>
        <taxon>Micromonosporaceae</taxon>
        <taxon>Paractinoplanes</taxon>
    </lineage>
</organism>
<evidence type="ECO:0000256" key="1">
    <source>
        <dbReference type="SAM" id="Phobius"/>
    </source>
</evidence>
<keyword evidence="1" id="KW-0812">Transmembrane</keyword>
<keyword evidence="1" id="KW-0472">Membrane</keyword>
<accession>A0A919K648</accession>
<evidence type="ECO:0000313" key="3">
    <source>
        <dbReference type="Proteomes" id="UP000636960"/>
    </source>
</evidence>
<proteinExistence type="predicted"/>
<dbReference type="AlphaFoldDB" id="A0A919K648"/>
<comment type="caution">
    <text evidence="2">The sequence shown here is derived from an EMBL/GenBank/DDBJ whole genome shotgun (WGS) entry which is preliminary data.</text>
</comment>
<keyword evidence="1" id="KW-1133">Transmembrane helix</keyword>
<protein>
    <submittedName>
        <fullName evidence="2">Uncharacterized protein</fullName>
    </submittedName>
</protein>
<sequence length="198" mass="22162">MPWPRSVPDLPRGYEVPAAATFAAAAVAVIVLLPSWLAALSVAITGWLLWTAVARVRFWRAERQLGRAMLDFVQCVLSMRQAPAWVYRNDPAATTFVYVRTRPTWWIGVNQHTVYQLNDQTATARDVMRFEDLLLTATVYRFAGRSPVWSGTMAGRLPAHPSDGRWAEPPMSFTTYATEPELVVVTALLRGSTPQRSN</sequence>
<feature type="transmembrane region" description="Helical" evidence="1">
    <location>
        <begin position="20"/>
        <end position="50"/>
    </location>
</feature>
<dbReference type="RefSeq" id="WP_203790406.1">
    <property type="nucleotide sequence ID" value="NZ_BOMV01000107.1"/>
</dbReference>
<dbReference type="EMBL" id="BOMV01000107">
    <property type="protein sequence ID" value="GIF01596.1"/>
    <property type="molecule type" value="Genomic_DNA"/>
</dbReference>
<keyword evidence="3" id="KW-1185">Reference proteome</keyword>
<reference evidence="2" key="1">
    <citation type="submission" date="2021-01" db="EMBL/GenBank/DDBJ databases">
        <title>Whole genome shotgun sequence of Actinoplanes rishiriensis NBRC 108556.</title>
        <authorList>
            <person name="Komaki H."/>
            <person name="Tamura T."/>
        </authorList>
    </citation>
    <scope>NUCLEOTIDE SEQUENCE</scope>
    <source>
        <strain evidence="2">NBRC 108556</strain>
    </source>
</reference>
<name>A0A919K648_9ACTN</name>
<dbReference type="Proteomes" id="UP000636960">
    <property type="component" value="Unassembled WGS sequence"/>
</dbReference>
<evidence type="ECO:0000313" key="2">
    <source>
        <dbReference type="EMBL" id="GIF01596.1"/>
    </source>
</evidence>
<gene>
    <name evidence="2" type="ORF">Ari01nite_90600</name>
</gene>